<dbReference type="GO" id="GO:0005524">
    <property type="term" value="F:ATP binding"/>
    <property type="evidence" value="ECO:0007669"/>
    <property type="project" value="UniProtKB-UniRule"/>
</dbReference>
<feature type="active site" description="Glycyl thioester intermediate" evidence="7">
    <location>
        <position position="96"/>
    </location>
</feature>
<evidence type="ECO:0000259" key="9">
    <source>
        <dbReference type="PROSITE" id="PS50127"/>
    </source>
</evidence>
<comment type="caution">
    <text evidence="10">The sequence shown here is derived from an EMBL/GenBank/DDBJ whole genome shotgun (WGS) entry which is preliminary data.</text>
</comment>
<evidence type="ECO:0000256" key="1">
    <source>
        <dbReference type="ARBA" id="ARBA00022679"/>
    </source>
</evidence>
<evidence type="ECO:0000313" key="10">
    <source>
        <dbReference type="EMBL" id="KAF2094703.1"/>
    </source>
</evidence>
<dbReference type="Proteomes" id="UP000799772">
    <property type="component" value="Unassembled WGS sequence"/>
</dbReference>
<dbReference type="OrthoDB" id="10069349at2759"/>
<name>A0A9P4I896_9PEZI</name>
<evidence type="ECO:0000256" key="4">
    <source>
        <dbReference type="ARBA" id="ARBA00041569"/>
    </source>
</evidence>
<feature type="non-terminal residue" evidence="10">
    <location>
        <position position="168"/>
    </location>
</feature>
<dbReference type="Gene3D" id="3.10.110.10">
    <property type="entry name" value="Ubiquitin Conjugating Enzyme"/>
    <property type="match status" value="1"/>
</dbReference>
<dbReference type="PROSITE" id="PS00183">
    <property type="entry name" value="UBC_1"/>
    <property type="match status" value="1"/>
</dbReference>
<dbReference type="InterPro" id="IPR000608">
    <property type="entry name" value="UBC"/>
</dbReference>
<comment type="similarity">
    <text evidence="8">Belongs to the ubiquitin-conjugating enzyme family.</text>
</comment>
<gene>
    <name evidence="10" type="ORF">NA57DRAFT_18518</name>
</gene>
<evidence type="ECO:0000256" key="5">
    <source>
        <dbReference type="ARBA" id="ARBA00042179"/>
    </source>
</evidence>
<dbReference type="SUPFAM" id="SSF54495">
    <property type="entry name" value="UBC-like"/>
    <property type="match status" value="1"/>
</dbReference>
<protein>
    <recommendedName>
        <fullName evidence="3">Ubiquitin-conjugating enzyme E2 2</fullName>
    </recommendedName>
    <alternativeName>
        <fullName evidence="5">E2 ubiquitin-conjugating enzyme 2</fullName>
    </alternativeName>
    <alternativeName>
        <fullName evidence="6">Ubiquitin carrier protein UBC2</fullName>
    </alternativeName>
    <alternativeName>
        <fullName evidence="4">Ubiquitin-protein ligase UBC2</fullName>
    </alternativeName>
</protein>
<dbReference type="GO" id="GO:0016740">
    <property type="term" value="F:transferase activity"/>
    <property type="evidence" value="ECO:0007669"/>
    <property type="project" value="UniProtKB-KW"/>
</dbReference>
<dbReference type="PANTHER" id="PTHR24067">
    <property type="entry name" value="UBIQUITIN-CONJUGATING ENZYME E2"/>
    <property type="match status" value="1"/>
</dbReference>
<keyword evidence="2 8" id="KW-0833">Ubl conjugation pathway</keyword>
<dbReference type="InterPro" id="IPR023313">
    <property type="entry name" value="UBQ-conjugating_AS"/>
</dbReference>
<evidence type="ECO:0000256" key="8">
    <source>
        <dbReference type="RuleBase" id="RU362109"/>
    </source>
</evidence>
<organism evidence="10 11">
    <name type="scientific">Rhizodiscina lignyota</name>
    <dbReference type="NCBI Taxonomy" id="1504668"/>
    <lineage>
        <taxon>Eukaryota</taxon>
        <taxon>Fungi</taxon>
        <taxon>Dikarya</taxon>
        <taxon>Ascomycota</taxon>
        <taxon>Pezizomycotina</taxon>
        <taxon>Dothideomycetes</taxon>
        <taxon>Pleosporomycetidae</taxon>
        <taxon>Aulographales</taxon>
        <taxon>Rhizodiscinaceae</taxon>
        <taxon>Rhizodiscina</taxon>
    </lineage>
</organism>
<keyword evidence="11" id="KW-1185">Reference proteome</keyword>
<dbReference type="AlphaFoldDB" id="A0A9P4I896"/>
<evidence type="ECO:0000313" key="11">
    <source>
        <dbReference type="Proteomes" id="UP000799772"/>
    </source>
</evidence>
<keyword evidence="8" id="KW-0547">Nucleotide-binding</keyword>
<evidence type="ECO:0000256" key="2">
    <source>
        <dbReference type="ARBA" id="ARBA00022786"/>
    </source>
</evidence>
<dbReference type="EMBL" id="ML978133">
    <property type="protein sequence ID" value="KAF2094703.1"/>
    <property type="molecule type" value="Genomic_DNA"/>
</dbReference>
<keyword evidence="1" id="KW-0808">Transferase</keyword>
<proteinExistence type="inferred from homology"/>
<sequence>NSKSLRRLAADHSNLHTAGLPPNFLWPPSNSSNSSCCDDLTSLSVLLAGPEGTPFSSGVFTLTLSIPPTYPSAPPTATFKTKIFHPNVDPGTGSVCVDTLKRDWKSDLRLRDILVVISCLLISPNPASALNAEAGRLCEGDFAAFEKRARTLVNIHARCSRDLASAVE</sequence>
<dbReference type="SMART" id="SM00212">
    <property type="entry name" value="UBCc"/>
    <property type="match status" value="1"/>
</dbReference>
<dbReference type="InterPro" id="IPR050113">
    <property type="entry name" value="Ub_conjugating_enzyme"/>
</dbReference>
<dbReference type="PROSITE" id="PS50127">
    <property type="entry name" value="UBC_2"/>
    <property type="match status" value="1"/>
</dbReference>
<feature type="non-terminal residue" evidence="10">
    <location>
        <position position="1"/>
    </location>
</feature>
<dbReference type="InterPro" id="IPR016135">
    <property type="entry name" value="UBQ-conjugating_enzyme/RWD"/>
</dbReference>
<evidence type="ECO:0000256" key="3">
    <source>
        <dbReference type="ARBA" id="ARBA00039884"/>
    </source>
</evidence>
<reference evidence="10" key="1">
    <citation type="journal article" date="2020" name="Stud. Mycol.">
        <title>101 Dothideomycetes genomes: a test case for predicting lifestyles and emergence of pathogens.</title>
        <authorList>
            <person name="Haridas S."/>
            <person name="Albert R."/>
            <person name="Binder M."/>
            <person name="Bloem J."/>
            <person name="Labutti K."/>
            <person name="Salamov A."/>
            <person name="Andreopoulos B."/>
            <person name="Baker S."/>
            <person name="Barry K."/>
            <person name="Bills G."/>
            <person name="Bluhm B."/>
            <person name="Cannon C."/>
            <person name="Castanera R."/>
            <person name="Culley D."/>
            <person name="Daum C."/>
            <person name="Ezra D."/>
            <person name="Gonzalez J."/>
            <person name="Henrissat B."/>
            <person name="Kuo A."/>
            <person name="Liang C."/>
            <person name="Lipzen A."/>
            <person name="Lutzoni F."/>
            <person name="Magnuson J."/>
            <person name="Mondo S."/>
            <person name="Nolan M."/>
            <person name="Ohm R."/>
            <person name="Pangilinan J."/>
            <person name="Park H.-J."/>
            <person name="Ramirez L."/>
            <person name="Alfaro M."/>
            <person name="Sun H."/>
            <person name="Tritt A."/>
            <person name="Yoshinaga Y."/>
            <person name="Zwiers L.-H."/>
            <person name="Turgeon B."/>
            <person name="Goodwin S."/>
            <person name="Spatafora J."/>
            <person name="Crous P."/>
            <person name="Grigoriev I."/>
        </authorList>
    </citation>
    <scope>NUCLEOTIDE SEQUENCE</scope>
    <source>
        <strain evidence="10">CBS 133067</strain>
    </source>
</reference>
<evidence type="ECO:0000256" key="6">
    <source>
        <dbReference type="ARBA" id="ARBA00042190"/>
    </source>
</evidence>
<feature type="domain" description="UBC core" evidence="9">
    <location>
        <begin position="3"/>
        <end position="158"/>
    </location>
</feature>
<evidence type="ECO:0000256" key="7">
    <source>
        <dbReference type="PROSITE-ProRule" id="PRU10133"/>
    </source>
</evidence>
<dbReference type="Pfam" id="PF00179">
    <property type="entry name" value="UQ_con"/>
    <property type="match status" value="1"/>
</dbReference>
<accession>A0A9P4I896</accession>
<keyword evidence="8" id="KW-0067">ATP-binding</keyword>